<feature type="transmembrane region" description="Helical" evidence="3">
    <location>
        <begin position="85"/>
        <end position="107"/>
    </location>
</feature>
<evidence type="ECO:0000313" key="5">
    <source>
        <dbReference type="EMBL" id="GAQ83550.1"/>
    </source>
</evidence>
<evidence type="ECO:0000256" key="2">
    <source>
        <dbReference type="SAM" id="MobiDB-lite"/>
    </source>
</evidence>
<dbReference type="PROSITE" id="PS50263">
    <property type="entry name" value="CN_HYDROLASE"/>
    <property type="match status" value="1"/>
</dbReference>
<keyword evidence="3" id="KW-0472">Membrane</keyword>
<evidence type="ECO:0000259" key="4">
    <source>
        <dbReference type="PROSITE" id="PS50263"/>
    </source>
</evidence>
<protein>
    <submittedName>
        <fullName evidence="5">Fibrillarin and related nucleolar RNA-binding proteins</fullName>
    </submittedName>
</protein>
<dbReference type="CDD" id="cd07197">
    <property type="entry name" value="nitrilase"/>
    <property type="match status" value="1"/>
</dbReference>
<dbReference type="EMBL" id="DF237101">
    <property type="protein sequence ID" value="GAQ83550.1"/>
    <property type="molecule type" value="Genomic_DNA"/>
</dbReference>
<evidence type="ECO:0000256" key="1">
    <source>
        <dbReference type="ARBA" id="ARBA00022801"/>
    </source>
</evidence>
<feature type="compositionally biased region" description="Basic and acidic residues" evidence="2">
    <location>
        <begin position="370"/>
        <end position="380"/>
    </location>
</feature>
<keyword evidence="6" id="KW-1185">Reference proteome</keyword>
<dbReference type="OrthoDB" id="2020947at2759"/>
<dbReference type="OMA" id="PRHFAAN"/>
<keyword evidence="3" id="KW-0812">Transmembrane</keyword>
<keyword evidence="1" id="KW-0378">Hydrolase</keyword>
<dbReference type="InterPro" id="IPR003010">
    <property type="entry name" value="C-N_Hydrolase"/>
</dbReference>
<sequence>MERKHAWAWLLGGTVAAGFGRGLQAIPVVAWLEPVFFLQFFHHSRVHEVSWRSKLGILAAAIFAQAAGLTFAMAGTLNDPSFTPLGVAVVAIAATLGSTALVLIPYFGASAYRHRYEGAVAAGVFFFPLVLTGLWIAYARVSPFGTMGHSAYSQSDSKTLVLTASFWGMSGITFLMSWGAALLHEVLLCQNPVPPPKLPSPRNPPLPYTGAPYLHSPLLLRRYSVVEPHLQGALPQGVTWHVRAFSAVFLLALLYGGAQTSLFAGRFYQRGIEEMYHKTFAASCILEDEARGGSLERLWAETEGRVAAGDDVILWSETAAIVLGDAEEAALIARASALAQLGVAGRDTNKPGPYIGLSYYKVLDGQTPHKAPDQTRHVQQHEGPAGKALQNGLSHSSSNHGPSYEALSEVQESHIGTSALSGASEEIGSKGIPRPSVWGTAADVITAGVAVMSDGTKTLAARNSFVLVGPSGDPILKYNKTHTVPLEEDEVVQGDGRLMIAETGLGTMSAAICFDFRFPELMRQAGQKSVALMLQPAWTWGPVGLIELYAGAFRAVENGFHLFRCGSSGYSAAVSPLYDFEFVRETLTNGTITAQLPILPHVPTFYASYGFVLEYVCVILGAFVYLLAVLPRSAIGRVSKYWPAQLRESLFGPELDFDNSVESRGASEGSSAYTSLQ</sequence>
<organism evidence="5 6">
    <name type="scientific">Klebsormidium nitens</name>
    <name type="common">Green alga</name>
    <name type="synonym">Ulothrix nitens</name>
    <dbReference type="NCBI Taxonomy" id="105231"/>
    <lineage>
        <taxon>Eukaryota</taxon>
        <taxon>Viridiplantae</taxon>
        <taxon>Streptophyta</taxon>
        <taxon>Klebsormidiophyceae</taxon>
        <taxon>Klebsormidiales</taxon>
        <taxon>Klebsormidiaceae</taxon>
        <taxon>Klebsormidium</taxon>
    </lineage>
</organism>
<name>A0A1Y1HY02_KLENI</name>
<dbReference type="PANTHER" id="PTHR43674">
    <property type="entry name" value="NITRILASE C965.09-RELATED"/>
    <property type="match status" value="1"/>
</dbReference>
<dbReference type="AlphaFoldDB" id="A0A1Y1HY02"/>
<feature type="domain" description="CN hydrolase" evidence="4">
    <location>
        <begin position="304"/>
        <end position="598"/>
    </location>
</feature>
<dbReference type="GO" id="GO:0016810">
    <property type="term" value="F:hydrolase activity, acting on carbon-nitrogen (but not peptide) bonds"/>
    <property type="evidence" value="ECO:0007669"/>
    <property type="project" value="UniProtKB-ARBA"/>
</dbReference>
<keyword evidence="3" id="KW-1133">Transmembrane helix</keyword>
<feature type="transmembrane region" description="Helical" evidence="3">
    <location>
        <begin position="606"/>
        <end position="630"/>
    </location>
</feature>
<dbReference type="STRING" id="105231.A0A1Y1HY02"/>
<dbReference type="Proteomes" id="UP000054558">
    <property type="component" value="Unassembled WGS sequence"/>
</dbReference>
<feature type="transmembrane region" description="Helical" evidence="3">
    <location>
        <begin position="55"/>
        <end position="73"/>
    </location>
</feature>
<evidence type="ECO:0000313" key="6">
    <source>
        <dbReference type="Proteomes" id="UP000054558"/>
    </source>
</evidence>
<feature type="region of interest" description="Disordered" evidence="2">
    <location>
        <begin position="366"/>
        <end position="433"/>
    </location>
</feature>
<dbReference type="Pfam" id="PF00795">
    <property type="entry name" value="CN_hydrolase"/>
    <property type="match status" value="1"/>
</dbReference>
<gene>
    <name evidence="5" type="ORF">KFL_001520200</name>
</gene>
<accession>A0A1Y1HY02</accession>
<dbReference type="Gene3D" id="3.60.110.10">
    <property type="entry name" value="Carbon-nitrogen hydrolase"/>
    <property type="match status" value="1"/>
</dbReference>
<feature type="transmembrane region" description="Helical" evidence="3">
    <location>
        <begin position="160"/>
        <end position="183"/>
    </location>
</feature>
<reference evidence="5 6" key="1">
    <citation type="journal article" date="2014" name="Nat. Commun.">
        <title>Klebsormidium flaccidum genome reveals primary factors for plant terrestrial adaptation.</title>
        <authorList>
            <person name="Hori K."/>
            <person name="Maruyama F."/>
            <person name="Fujisawa T."/>
            <person name="Togashi T."/>
            <person name="Yamamoto N."/>
            <person name="Seo M."/>
            <person name="Sato S."/>
            <person name="Yamada T."/>
            <person name="Mori H."/>
            <person name="Tajima N."/>
            <person name="Moriyama T."/>
            <person name="Ikeuchi M."/>
            <person name="Watanabe M."/>
            <person name="Wada H."/>
            <person name="Kobayashi K."/>
            <person name="Saito M."/>
            <person name="Masuda T."/>
            <person name="Sasaki-Sekimoto Y."/>
            <person name="Mashiguchi K."/>
            <person name="Awai K."/>
            <person name="Shimojima M."/>
            <person name="Masuda S."/>
            <person name="Iwai M."/>
            <person name="Nobusawa T."/>
            <person name="Narise T."/>
            <person name="Kondo S."/>
            <person name="Saito H."/>
            <person name="Sato R."/>
            <person name="Murakawa M."/>
            <person name="Ihara Y."/>
            <person name="Oshima-Yamada Y."/>
            <person name="Ohtaka K."/>
            <person name="Satoh M."/>
            <person name="Sonobe K."/>
            <person name="Ishii M."/>
            <person name="Ohtani R."/>
            <person name="Kanamori-Sato M."/>
            <person name="Honoki R."/>
            <person name="Miyazaki D."/>
            <person name="Mochizuki H."/>
            <person name="Umetsu J."/>
            <person name="Higashi K."/>
            <person name="Shibata D."/>
            <person name="Kamiya Y."/>
            <person name="Sato N."/>
            <person name="Nakamura Y."/>
            <person name="Tabata S."/>
            <person name="Ida S."/>
            <person name="Kurokawa K."/>
            <person name="Ohta H."/>
        </authorList>
    </citation>
    <scope>NUCLEOTIDE SEQUENCE [LARGE SCALE GENOMIC DNA]</scope>
    <source>
        <strain evidence="5 6">NIES-2285</strain>
    </source>
</reference>
<evidence type="ECO:0000256" key="3">
    <source>
        <dbReference type="SAM" id="Phobius"/>
    </source>
</evidence>
<feature type="compositionally biased region" description="Polar residues" evidence="2">
    <location>
        <begin position="391"/>
        <end position="401"/>
    </location>
</feature>
<dbReference type="InterPro" id="IPR036526">
    <property type="entry name" value="C-N_Hydrolase_sf"/>
</dbReference>
<feature type="transmembrane region" description="Helical" evidence="3">
    <location>
        <begin position="119"/>
        <end position="139"/>
    </location>
</feature>
<dbReference type="InterPro" id="IPR050345">
    <property type="entry name" value="Aliph_Amidase/BUP"/>
</dbReference>
<dbReference type="PANTHER" id="PTHR43674:SF16">
    <property type="entry name" value="CARBON-NITROGEN FAMILY, PUTATIVE (AFU_ORTHOLOGUE AFUA_5G02350)-RELATED"/>
    <property type="match status" value="1"/>
</dbReference>
<dbReference type="SUPFAM" id="SSF56317">
    <property type="entry name" value="Carbon-nitrogen hydrolase"/>
    <property type="match status" value="1"/>
</dbReference>
<proteinExistence type="predicted"/>